<evidence type="ECO:0000256" key="12">
    <source>
        <dbReference type="ARBA" id="ARBA00022838"/>
    </source>
</evidence>
<dbReference type="GO" id="GO:0044732">
    <property type="term" value="C:mitotic spindle pole body"/>
    <property type="evidence" value="ECO:0007669"/>
    <property type="project" value="TreeGrafter"/>
</dbReference>
<organism evidence="18 19">
    <name type="scientific">Fistulina hepatica ATCC 64428</name>
    <dbReference type="NCBI Taxonomy" id="1128425"/>
    <lineage>
        <taxon>Eukaryota</taxon>
        <taxon>Fungi</taxon>
        <taxon>Dikarya</taxon>
        <taxon>Basidiomycota</taxon>
        <taxon>Agaricomycotina</taxon>
        <taxon>Agaricomycetes</taxon>
        <taxon>Agaricomycetidae</taxon>
        <taxon>Agaricales</taxon>
        <taxon>Fistulinaceae</taxon>
        <taxon>Fistulina</taxon>
    </lineage>
</organism>
<keyword evidence="8" id="KW-0132">Cell division</keyword>
<dbReference type="Pfam" id="PF08654">
    <property type="entry name" value="DASH_Dad2"/>
    <property type="match status" value="1"/>
</dbReference>
<keyword evidence="11" id="KW-0159">Chromosome partition</keyword>
<name>A0A0D7AMI8_9AGAR</name>
<evidence type="ECO:0000313" key="19">
    <source>
        <dbReference type="Proteomes" id="UP000054144"/>
    </source>
</evidence>
<accession>A0A0D7AMI8</accession>
<keyword evidence="10" id="KW-0498">Mitosis</keyword>
<dbReference type="GO" id="GO:0042729">
    <property type="term" value="C:DASH complex"/>
    <property type="evidence" value="ECO:0007669"/>
    <property type="project" value="InterPro"/>
</dbReference>
<dbReference type="GO" id="GO:1990023">
    <property type="term" value="C:mitotic spindle midzone"/>
    <property type="evidence" value="ECO:0007669"/>
    <property type="project" value="TreeGrafter"/>
</dbReference>
<keyword evidence="14" id="KW-0539">Nucleus</keyword>
<dbReference type="InterPro" id="IPR013963">
    <property type="entry name" value="DASH_Dad2"/>
</dbReference>
<dbReference type="PANTHER" id="PTHR28036:SF1">
    <property type="entry name" value="DASH COMPLEX SUBUNIT DAD2"/>
    <property type="match status" value="1"/>
</dbReference>
<evidence type="ECO:0000256" key="2">
    <source>
        <dbReference type="ARBA" id="ARBA00004186"/>
    </source>
</evidence>
<keyword evidence="6" id="KW-0158">Chromosome</keyword>
<reference evidence="18 19" key="1">
    <citation type="journal article" date="2015" name="Fungal Genet. Biol.">
        <title>Evolution of novel wood decay mechanisms in Agaricales revealed by the genome sequences of Fistulina hepatica and Cylindrobasidium torrendii.</title>
        <authorList>
            <person name="Floudas D."/>
            <person name="Held B.W."/>
            <person name="Riley R."/>
            <person name="Nagy L.G."/>
            <person name="Koehler G."/>
            <person name="Ransdell A.S."/>
            <person name="Younus H."/>
            <person name="Chow J."/>
            <person name="Chiniquy J."/>
            <person name="Lipzen A."/>
            <person name="Tritt A."/>
            <person name="Sun H."/>
            <person name="Haridas S."/>
            <person name="LaButti K."/>
            <person name="Ohm R.A."/>
            <person name="Kues U."/>
            <person name="Blanchette R.A."/>
            <person name="Grigoriev I.V."/>
            <person name="Minto R.E."/>
            <person name="Hibbett D.S."/>
        </authorList>
    </citation>
    <scope>NUCLEOTIDE SEQUENCE [LARGE SCALE GENOMIC DNA]</scope>
    <source>
        <strain evidence="18 19">ATCC 64428</strain>
    </source>
</reference>
<keyword evidence="12" id="KW-0995">Kinetochore</keyword>
<evidence type="ECO:0000256" key="9">
    <source>
        <dbReference type="ARBA" id="ARBA00022701"/>
    </source>
</evidence>
<comment type="similarity">
    <text evidence="4">Belongs to the DASH complex DAD2 family.</text>
</comment>
<protein>
    <recommendedName>
        <fullName evidence="5">DASH complex subunit DAD2</fullName>
    </recommendedName>
    <alternativeName>
        <fullName evidence="17">Outer kinetochore protein DAD2</fullName>
    </alternativeName>
</protein>
<evidence type="ECO:0000256" key="13">
    <source>
        <dbReference type="ARBA" id="ARBA00023212"/>
    </source>
</evidence>
<evidence type="ECO:0000256" key="6">
    <source>
        <dbReference type="ARBA" id="ARBA00022454"/>
    </source>
</evidence>
<evidence type="ECO:0000256" key="11">
    <source>
        <dbReference type="ARBA" id="ARBA00022829"/>
    </source>
</evidence>
<keyword evidence="13" id="KW-0206">Cytoskeleton</keyword>
<dbReference type="GO" id="GO:0000278">
    <property type="term" value="P:mitotic cell cycle"/>
    <property type="evidence" value="ECO:0007669"/>
    <property type="project" value="InterPro"/>
</dbReference>
<dbReference type="GO" id="GO:0005874">
    <property type="term" value="C:microtubule"/>
    <property type="evidence" value="ECO:0007669"/>
    <property type="project" value="UniProtKB-KW"/>
</dbReference>
<evidence type="ECO:0000256" key="10">
    <source>
        <dbReference type="ARBA" id="ARBA00022776"/>
    </source>
</evidence>
<dbReference type="Proteomes" id="UP000054144">
    <property type="component" value="Unassembled WGS sequence"/>
</dbReference>
<evidence type="ECO:0000256" key="4">
    <source>
        <dbReference type="ARBA" id="ARBA00005501"/>
    </source>
</evidence>
<keyword evidence="15" id="KW-0131">Cell cycle</keyword>
<gene>
    <name evidence="18" type="ORF">FISHEDRAFT_33996</name>
</gene>
<dbReference type="EMBL" id="KN881628">
    <property type="protein sequence ID" value="KIY53085.1"/>
    <property type="molecule type" value="Genomic_DNA"/>
</dbReference>
<keyword evidence="19" id="KW-1185">Reference proteome</keyword>
<evidence type="ECO:0000256" key="5">
    <source>
        <dbReference type="ARBA" id="ARBA00020260"/>
    </source>
</evidence>
<evidence type="ECO:0000256" key="14">
    <source>
        <dbReference type="ARBA" id="ARBA00023242"/>
    </source>
</evidence>
<comment type="subcellular location">
    <subcellularLocation>
        <location evidence="3">Chromosome</location>
        <location evidence="3">Centromere</location>
        <location evidence="3">Kinetochore</location>
    </subcellularLocation>
    <subcellularLocation>
        <location evidence="2">Cytoplasm</location>
        <location evidence="2">Cytoskeleton</location>
        <location evidence="2">Spindle</location>
    </subcellularLocation>
    <subcellularLocation>
        <location evidence="1">Nucleus</location>
    </subcellularLocation>
</comment>
<evidence type="ECO:0000256" key="1">
    <source>
        <dbReference type="ARBA" id="ARBA00004123"/>
    </source>
</evidence>
<evidence type="ECO:0000256" key="17">
    <source>
        <dbReference type="ARBA" id="ARBA00030568"/>
    </source>
</evidence>
<keyword evidence="7" id="KW-0963">Cytoplasm</keyword>
<keyword evidence="16" id="KW-0137">Centromere</keyword>
<sequence length="127" mass="14187">MRQSVAANRTSLYPQAHANSAALNSKLLEKKKEYDAVSALERASNSLLERMMGIDEDCNIMANAGEIHGQVLEQWPRMFQILSLFLAQRDKIADANVDSDVTADLEGNRLVRIPFQELREASTPKQA</sequence>
<evidence type="ECO:0000313" key="18">
    <source>
        <dbReference type="EMBL" id="KIY53085.1"/>
    </source>
</evidence>
<dbReference type="PANTHER" id="PTHR28036">
    <property type="entry name" value="DASH COMPLEX SUBUNIT DAD2"/>
    <property type="match status" value="1"/>
</dbReference>
<proteinExistence type="inferred from homology"/>
<evidence type="ECO:0000256" key="16">
    <source>
        <dbReference type="ARBA" id="ARBA00023328"/>
    </source>
</evidence>
<evidence type="ECO:0000256" key="8">
    <source>
        <dbReference type="ARBA" id="ARBA00022618"/>
    </source>
</evidence>
<keyword evidence="9" id="KW-0493">Microtubule</keyword>
<evidence type="ECO:0000256" key="15">
    <source>
        <dbReference type="ARBA" id="ARBA00023306"/>
    </source>
</evidence>
<evidence type="ECO:0000256" key="3">
    <source>
        <dbReference type="ARBA" id="ARBA00004629"/>
    </source>
</evidence>
<dbReference type="AlphaFoldDB" id="A0A0D7AMI8"/>
<evidence type="ECO:0000256" key="7">
    <source>
        <dbReference type="ARBA" id="ARBA00022490"/>
    </source>
</evidence>
<dbReference type="OrthoDB" id="3230169at2759"/>
<dbReference type="GO" id="GO:0051301">
    <property type="term" value="P:cell division"/>
    <property type="evidence" value="ECO:0007669"/>
    <property type="project" value="UniProtKB-KW"/>
</dbReference>
<dbReference type="GO" id="GO:0008608">
    <property type="term" value="P:attachment of spindle microtubules to kinetochore"/>
    <property type="evidence" value="ECO:0007669"/>
    <property type="project" value="TreeGrafter"/>
</dbReference>